<sequence>MLQEAISYLRGSDDVWKTSIIGGVLLLFGFLLIPLFLAWGYIVEVVDRTARGDDEVPVFEDWGQLTVDGAKAVAIAIVYSFVPAVIGVVLIGSIVLGSGETIGSLGAAGLAFTGLLTVGLLLAAAYAFPAAVAHFAAERRFGASFDVETLRPILWNRTYATRWLLSVGIVLAGSIVTAALNELPMIGLLLGSIVGFYALVAAFYVIGQTWEELHPLPTTERGGELSSDRPAV</sequence>
<evidence type="ECO:0000313" key="3">
    <source>
        <dbReference type="Proteomes" id="UP001320972"/>
    </source>
</evidence>
<protein>
    <submittedName>
        <fullName evidence="2">DUF4013 domain-containing protein</fullName>
    </submittedName>
</protein>
<dbReference type="RefSeq" id="WP_338008468.1">
    <property type="nucleotide sequence ID" value="NZ_JAOPKB010000011.1"/>
</dbReference>
<evidence type="ECO:0000313" key="2">
    <source>
        <dbReference type="EMBL" id="MCU4974331.1"/>
    </source>
</evidence>
<reference evidence="2 3" key="1">
    <citation type="submission" date="2022-09" db="EMBL/GenBank/DDBJ databases">
        <title>Enrichment on poylsaccharides allowed isolation of novel metabolic and taxonomic groups of Haloarchaea.</title>
        <authorList>
            <person name="Sorokin D.Y."/>
            <person name="Elcheninov A.G."/>
            <person name="Khizhniak T.V."/>
            <person name="Kolganova T.V."/>
            <person name="Kublanov I.V."/>
        </authorList>
    </citation>
    <scope>NUCLEOTIDE SEQUENCE [LARGE SCALE GENOMIC DNA]</scope>
    <source>
        <strain evidence="2 3">AArc-m2/3/4</strain>
    </source>
</reference>
<organism evidence="2 3">
    <name type="scientific">Natronoglomus mannanivorans</name>
    <dbReference type="NCBI Taxonomy" id="2979990"/>
    <lineage>
        <taxon>Archaea</taxon>
        <taxon>Methanobacteriati</taxon>
        <taxon>Methanobacteriota</taxon>
        <taxon>Stenosarchaea group</taxon>
        <taxon>Halobacteria</taxon>
        <taxon>Halobacteriales</taxon>
        <taxon>Natrialbaceae</taxon>
        <taxon>Natronoglomus</taxon>
    </lineage>
</organism>
<keyword evidence="1" id="KW-0472">Membrane</keyword>
<accession>A0ABT2QHD4</accession>
<feature type="transmembrane region" description="Helical" evidence="1">
    <location>
        <begin position="108"/>
        <end position="132"/>
    </location>
</feature>
<dbReference type="EMBL" id="JAOPKB010000011">
    <property type="protein sequence ID" value="MCU4974331.1"/>
    <property type="molecule type" value="Genomic_DNA"/>
</dbReference>
<evidence type="ECO:0000256" key="1">
    <source>
        <dbReference type="SAM" id="Phobius"/>
    </source>
</evidence>
<keyword evidence="3" id="KW-1185">Reference proteome</keyword>
<dbReference type="InterPro" id="IPR025098">
    <property type="entry name" value="DUF4013"/>
</dbReference>
<feature type="transmembrane region" description="Helical" evidence="1">
    <location>
        <begin position="186"/>
        <end position="206"/>
    </location>
</feature>
<proteinExistence type="predicted"/>
<feature type="transmembrane region" description="Helical" evidence="1">
    <location>
        <begin position="72"/>
        <end position="96"/>
    </location>
</feature>
<keyword evidence="1" id="KW-0812">Transmembrane</keyword>
<dbReference type="Proteomes" id="UP001320972">
    <property type="component" value="Unassembled WGS sequence"/>
</dbReference>
<gene>
    <name evidence="2" type="ORF">OB955_16515</name>
</gene>
<dbReference type="Pfam" id="PF13197">
    <property type="entry name" value="DUF4013"/>
    <property type="match status" value="1"/>
</dbReference>
<name>A0ABT2QHD4_9EURY</name>
<keyword evidence="1" id="KW-1133">Transmembrane helix</keyword>
<feature type="transmembrane region" description="Helical" evidence="1">
    <location>
        <begin position="20"/>
        <end position="42"/>
    </location>
</feature>
<feature type="transmembrane region" description="Helical" evidence="1">
    <location>
        <begin position="160"/>
        <end position="180"/>
    </location>
</feature>
<comment type="caution">
    <text evidence="2">The sequence shown here is derived from an EMBL/GenBank/DDBJ whole genome shotgun (WGS) entry which is preliminary data.</text>
</comment>